<dbReference type="Gene3D" id="2.40.160.60">
    <property type="entry name" value="Outer membrane protein transport protein (OMPP1/FadL/TodX)"/>
    <property type="match status" value="1"/>
</dbReference>
<evidence type="ECO:0000256" key="1">
    <source>
        <dbReference type="SAM" id="MobiDB-lite"/>
    </source>
</evidence>
<feature type="signal peptide" evidence="2">
    <location>
        <begin position="1"/>
        <end position="29"/>
    </location>
</feature>
<evidence type="ECO:0000313" key="3">
    <source>
        <dbReference type="EMBL" id="SIQ98426.1"/>
    </source>
</evidence>
<dbReference type="Pfam" id="PF13557">
    <property type="entry name" value="Phenol_MetA_deg"/>
    <property type="match status" value="1"/>
</dbReference>
<dbReference type="Proteomes" id="UP000186895">
    <property type="component" value="Unassembled WGS sequence"/>
</dbReference>
<organism evidence="3 4">
    <name type="scientific">Marinobacterium stanieri</name>
    <dbReference type="NCBI Taxonomy" id="49186"/>
    <lineage>
        <taxon>Bacteria</taxon>
        <taxon>Pseudomonadati</taxon>
        <taxon>Pseudomonadota</taxon>
        <taxon>Gammaproteobacteria</taxon>
        <taxon>Oceanospirillales</taxon>
        <taxon>Oceanospirillaceae</taxon>
        <taxon>Marinobacterium</taxon>
    </lineage>
</organism>
<protein>
    <recommendedName>
        <fullName evidence="5">MetA-pathway of phenol degradation</fullName>
    </recommendedName>
</protein>
<dbReference type="RefSeq" id="WP_076465980.1">
    <property type="nucleotide sequence ID" value="NZ_FTMN01000013.1"/>
</dbReference>
<feature type="region of interest" description="Disordered" evidence="1">
    <location>
        <begin position="68"/>
        <end position="100"/>
    </location>
</feature>
<sequence length="408" mass="44660">MPVFSQRDAFFVRAIAGLALLATAPTASAAEALTASEAEQLRFEIRQLKLLNQSHIQKLQQMENRLNQLEPSAEPSLSKSKSSTVASNTAPTKRSADPTASVENILLEEHTLFTDKFTFEVGMDYTHYDRKQLALDGFLALDAIFLGDIAVDDINADIFTWDFNGRYNINKRWQLGASIPFIYRTSTYQKNFVTDSDAATGEVRTIIDGSTDGYGLGDITLTSAYQLFAETQSRPDIVWNLSVKAPTGKDPYGVDTKIVEDDNGNRLEIPKQLPTGSGMWSLSTGLSFLKTTDPAILFANVGYTHNFSKNFGGDTGEIRLGDSFNYGVGIAFAMNERMSLSMALSHRINLESEQNSSKIIGSDGNAATFTTGVTYALSNRLSMLTSVGVGLTPDASDFSIGIKFPYRF</sequence>
<keyword evidence="4" id="KW-1185">Reference proteome</keyword>
<evidence type="ECO:0000313" key="4">
    <source>
        <dbReference type="Proteomes" id="UP000186895"/>
    </source>
</evidence>
<proteinExistence type="predicted"/>
<feature type="compositionally biased region" description="Low complexity" evidence="1">
    <location>
        <begin position="69"/>
        <end position="87"/>
    </location>
</feature>
<gene>
    <name evidence="3" type="ORF">SAMN05421647_1136</name>
</gene>
<evidence type="ECO:0000256" key="2">
    <source>
        <dbReference type="SAM" id="SignalP"/>
    </source>
</evidence>
<dbReference type="InterPro" id="IPR025737">
    <property type="entry name" value="FApF"/>
</dbReference>
<accession>A0A1N6X7Y9</accession>
<reference evidence="3 4" key="1">
    <citation type="submission" date="2017-01" db="EMBL/GenBank/DDBJ databases">
        <authorList>
            <person name="Mah S.A."/>
            <person name="Swanson W.J."/>
            <person name="Moy G.W."/>
            <person name="Vacquier V.D."/>
        </authorList>
    </citation>
    <scope>NUCLEOTIDE SEQUENCE [LARGE SCALE GENOMIC DNA]</scope>
    <source>
        <strain evidence="3 4">DSM 7027</strain>
    </source>
</reference>
<dbReference type="AlphaFoldDB" id="A0A1N6X7Y9"/>
<name>A0A1N6X7Y9_9GAMM</name>
<dbReference type="STRING" id="49186.SAMN05421647_1136"/>
<evidence type="ECO:0008006" key="5">
    <source>
        <dbReference type="Google" id="ProtNLM"/>
    </source>
</evidence>
<feature type="chain" id="PRO_5013360449" description="MetA-pathway of phenol degradation" evidence="2">
    <location>
        <begin position="30"/>
        <end position="408"/>
    </location>
</feature>
<keyword evidence="2" id="KW-0732">Signal</keyword>
<dbReference type="EMBL" id="FTMN01000013">
    <property type="protein sequence ID" value="SIQ98426.1"/>
    <property type="molecule type" value="Genomic_DNA"/>
</dbReference>
<dbReference type="SUPFAM" id="SSF56935">
    <property type="entry name" value="Porins"/>
    <property type="match status" value="1"/>
</dbReference>